<evidence type="ECO:0000256" key="1">
    <source>
        <dbReference type="SAM" id="MobiDB-lite"/>
    </source>
</evidence>
<feature type="region of interest" description="Disordered" evidence="1">
    <location>
        <begin position="190"/>
        <end position="212"/>
    </location>
</feature>
<gene>
    <name evidence="2" type="ORF">PSON_ATCC_30995.1.T1910039</name>
</gene>
<dbReference type="Proteomes" id="UP000692954">
    <property type="component" value="Unassembled WGS sequence"/>
</dbReference>
<evidence type="ECO:0000313" key="3">
    <source>
        <dbReference type="Proteomes" id="UP000692954"/>
    </source>
</evidence>
<dbReference type="AlphaFoldDB" id="A0A8S1RPG6"/>
<dbReference type="OrthoDB" id="320641at2759"/>
<organism evidence="2 3">
    <name type="scientific">Paramecium sonneborni</name>
    <dbReference type="NCBI Taxonomy" id="65129"/>
    <lineage>
        <taxon>Eukaryota</taxon>
        <taxon>Sar</taxon>
        <taxon>Alveolata</taxon>
        <taxon>Ciliophora</taxon>
        <taxon>Intramacronucleata</taxon>
        <taxon>Oligohymenophorea</taxon>
        <taxon>Peniculida</taxon>
        <taxon>Parameciidae</taxon>
        <taxon>Paramecium</taxon>
    </lineage>
</organism>
<keyword evidence="3" id="KW-1185">Reference proteome</keyword>
<name>A0A8S1RPG6_9CILI</name>
<evidence type="ECO:0008006" key="4">
    <source>
        <dbReference type="Google" id="ProtNLM"/>
    </source>
</evidence>
<reference evidence="2" key="1">
    <citation type="submission" date="2021-01" db="EMBL/GenBank/DDBJ databases">
        <authorList>
            <consortium name="Genoscope - CEA"/>
            <person name="William W."/>
        </authorList>
    </citation>
    <scope>NUCLEOTIDE SEQUENCE</scope>
</reference>
<dbReference type="EMBL" id="CAJJDN010000191">
    <property type="protein sequence ID" value="CAD8128574.1"/>
    <property type="molecule type" value="Genomic_DNA"/>
</dbReference>
<dbReference type="PANTHER" id="PTHR33706">
    <property type="entry name" value="MORN VARIANT REPEAT PROTEIN"/>
    <property type="match status" value="1"/>
</dbReference>
<accession>A0A8S1RPG6</accession>
<evidence type="ECO:0000313" key="2">
    <source>
        <dbReference type="EMBL" id="CAD8128574.1"/>
    </source>
</evidence>
<protein>
    <recommendedName>
        <fullName evidence="4">MORN repeat protein</fullName>
    </recommendedName>
</protein>
<proteinExistence type="predicted"/>
<comment type="caution">
    <text evidence="2">The sequence shown here is derived from an EMBL/GenBank/DDBJ whole genome shotgun (WGS) entry which is preliminary data.</text>
</comment>
<sequence length="212" mass="24922">MKLIQLLIDFKEDQEDDELKYFTFIYYSSSQIIYKGEYKNGIKVDRWDMLYRQLKTFEQIGGGTYNDRIEKYKQVNQKKMEDGSNQVTHNGEYKNGKKVGRWDIFYIDYDEGWKIEKIGGGSYDVIGEDMEGQGHQKNGKWIELSDHFDSSNQVTYVGEYKNDQKVGSWDIIFKYDQEGWKIEKIGGGLYEQNGENKDAQGNQKNGKWIELS</sequence>
<dbReference type="PANTHER" id="PTHR33706:SF1">
    <property type="entry name" value="TPR REPEAT PROTEIN"/>
    <property type="match status" value="1"/>
</dbReference>